<dbReference type="EMBL" id="AMWG01000174">
    <property type="protein sequence ID" value="ELP29945.1"/>
    <property type="molecule type" value="Genomic_DNA"/>
</dbReference>
<feature type="compositionally biased region" description="Basic residues" evidence="1">
    <location>
        <begin position="8"/>
        <end position="22"/>
    </location>
</feature>
<accession>L7C815</accession>
<name>L7C815_RHOBT</name>
<protein>
    <submittedName>
        <fullName evidence="2">Uncharacterized protein</fullName>
    </submittedName>
</protein>
<evidence type="ECO:0000313" key="3">
    <source>
        <dbReference type="Proteomes" id="UP000010959"/>
    </source>
</evidence>
<feature type="region of interest" description="Disordered" evidence="1">
    <location>
        <begin position="1"/>
        <end position="24"/>
    </location>
</feature>
<evidence type="ECO:0000256" key="1">
    <source>
        <dbReference type="SAM" id="MobiDB-lite"/>
    </source>
</evidence>
<dbReference type="AlphaFoldDB" id="L7C815"/>
<comment type="caution">
    <text evidence="2">The sequence shown here is derived from an EMBL/GenBank/DDBJ whole genome shotgun (WGS) entry which is preliminary data.</text>
</comment>
<dbReference type="Proteomes" id="UP000010959">
    <property type="component" value="Unassembled WGS sequence"/>
</dbReference>
<gene>
    <name evidence="2" type="ORF">RBSWK_06033</name>
</gene>
<sequence length="42" mass="4664">MLNEAVGHSRKNANSKLTRRVTNKTPLQNVQLGISSLLFETP</sequence>
<evidence type="ECO:0000313" key="2">
    <source>
        <dbReference type="EMBL" id="ELP29945.1"/>
    </source>
</evidence>
<dbReference type="PATRIC" id="fig|993516.3.peg.6460"/>
<organism evidence="2 3">
    <name type="scientific">Rhodopirellula baltica SWK14</name>
    <dbReference type="NCBI Taxonomy" id="993516"/>
    <lineage>
        <taxon>Bacteria</taxon>
        <taxon>Pseudomonadati</taxon>
        <taxon>Planctomycetota</taxon>
        <taxon>Planctomycetia</taxon>
        <taxon>Pirellulales</taxon>
        <taxon>Pirellulaceae</taxon>
        <taxon>Rhodopirellula</taxon>
    </lineage>
</organism>
<reference evidence="2 3" key="1">
    <citation type="journal article" date="2013" name="Mar. Genomics">
        <title>Expression of sulfatases in Rhodopirellula baltica and the diversity of sulfatases in the genus Rhodopirellula.</title>
        <authorList>
            <person name="Wegner C.E."/>
            <person name="Richter-Heitmann T."/>
            <person name="Klindworth A."/>
            <person name="Klockow C."/>
            <person name="Richter M."/>
            <person name="Achstetter T."/>
            <person name="Glockner F.O."/>
            <person name="Harder J."/>
        </authorList>
    </citation>
    <scope>NUCLEOTIDE SEQUENCE [LARGE SCALE GENOMIC DNA]</scope>
    <source>
        <strain evidence="2 3">SWK14</strain>
    </source>
</reference>
<proteinExistence type="predicted"/>